<dbReference type="AlphaFoldDB" id="A0A4R6FKS3"/>
<evidence type="ECO:0000313" key="2">
    <source>
        <dbReference type="Proteomes" id="UP000295493"/>
    </source>
</evidence>
<keyword evidence="2" id="KW-1185">Reference proteome</keyword>
<protein>
    <recommendedName>
        <fullName evidence="3">Regulatory protein FlaEY</fullName>
    </recommendedName>
</protein>
<dbReference type="PANTHER" id="PTHR35580">
    <property type="entry name" value="CELL SURFACE GLYCOPROTEIN (S-LAYER PROTEIN)-LIKE PROTEIN"/>
    <property type="match status" value="1"/>
</dbReference>
<proteinExistence type="predicted"/>
<dbReference type="Proteomes" id="UP000295493">
    <property type="component" value="Unassembled WGS sequence"/>
</dbReference>
<dbReference type="OrthoDB" id="7196243at2"/>
<gene>
    <name evidence="1" type="ORF">EV664_108126</name>
</gene>
<evidence type="ECO:0000313" key="1">
    <source>
        <dbReference type="EMBL" id="TDN81184.1"/>
    </source>
</evidence>
<name>A0A4R6FKS3_9SPHN</name>
<dbReference type="RefSeq" id="WP_133496033.1">
    <property type="nucleotide sequence ID" value="NZ_BMLU01000008.1"/>
</dbReference>
<dbReference type="InterPro" id="IPR052918">
    <property type="entry name" value="Motility_Chemotaxis_Reg"/>
</dbReference>
<reference evidence="1 2" key="1">
    <citation type="submission" date="2019-03" db="EMBL/GenBank/DDBJ databases">
        <title>Genomic Encyclopedia of Type Strains, Phase IV (KMG-IV): sequencing the most valuable type-strain genomes for metagenomic binning, comparative biology and taxonomic classification.</title>
        <authorList>
            <person name="Goeker M."/>
        </authorList>
    </citation>
    <scope>NUCLEOTIDE SEQUENCE [LARGE SCALE GENOMIC DNA]</scope>
    <source>
        <strain evidence="1 2">DSM 25059</strain>
    </source>
</reference>
<sequence length="898" mass="92827">MMNINSGLAGLALLGGNSSLFSFGSGGLSGGLKIESRAVRNAREQFTLPETTPPWKMATATKSLYTQVEDVMRMRTVIDKPAGGARTLPDDVQTAFTAYKALDRLRALAELAAKPGAGESNRADYDKAFSKGLVDLENFLSTAPSDKLSLAFDQPVRRAQSATVDGGTGNYSPSFIGKKVTKERSDVLSGLTGTEKFQVKLSRGSASDTITVDLSQLTDPPTLDNVSTLINNAIAAIPYRDENGNTVTQADGTTEPKWKVSFEPTKVEEGWTLKANRQSIEQVSVDQIDAPDAVLVATGMTGLETATSTRVMRIDDPSGDMSRKTLATIAANDRLKPEETVKTTADAMVTDADGFGYVLGTTSGDLGSQRLAGDQDLYLTKMDSLGNVVWQHSLGAAGSASGAALSIADNGDVVVAGNVRGAFEGTNSDGDMLVARYDGGGNEKFATLIRKVGTETATSVVAAADGSVYVGGQASSEDGGDAYVVKVDSAGHIAARQSYDTGTSEKITSLAMGADGKLLALTREGENSSLRFLDTSDLSSETGRVDLGTADARALAVDASGNIAIGGTTVSALGGTQINGLSGSGDGFVARVAGDGSGLAVTYLGTEGTDQVDSLVYSGNTLYVGGRTNGTIGAEKSGPVDGFVARLDATSGAIGKITQFGTPGQRTEPVRLVMSSGGTNSVGELGFGRGAITPGTSMKLTTATSLRGGDSFQMRVDGGALRTITIDDDETLSTLMGKVQRIVGRKGTVTTPRGDGGAKLTISPKSGVDIEFVAGPEGRDGLKKLGLPTARVQGYDIIDPKAPAVRPGGTFGLKLNMTLSLKDMKSAAEALDAINSAISVSQTGYRSLYWDDLKAARVEPQNFAAGGGSARENAQLANYQAALDRLSSSSASTSILGF</sequence>
<dbReference type="PANTHER" id="PTHR35580:SF1">
    <property type="entry name" value="PHYTASE-LIKE DOMAIN-CONTAINING PROTEIN"/>
    <property type="match status" value="1"/>
</dbReference>
<dbReference type="SUPFAM" id="SSF75011">
    <property type="entry name" value="3-carboxy-cis,cis-mucoante lactonizing enzyme"/>
    <property type="match status" value="1"/>
</dbReference>
<comment type="caution">
    <text evidence="1">The sequence shown here is derived from an EMBL/GenBank/DDBJ whole genome shotgun (WGS) entry which is preliminary data.</text>
</comment>
<accession>A0A4R6FKS3</accession>
<dbReference type="EMBL" id="SNWD01000008">
    <property type="protein sequence ID" value="TDN81184.1"/>
    <property type="molecule type" value="Genomic_DNA"/>
</dbReference>
<organism evidence="1 2">
    <name type="scientific">Stakelama pacifica</name>
    <dbReference type="NCBI Taxonomy" id="517720"/>
    <lineage>
        <taxon>Bacteria</taxon>
        <taxon>Pseudomonadati</taxon>
        <taxon>Pseudomonadota</taxon>
        <taxon>Alphaproteobacteria</taxon>
        <taxon>Sphingomonadales</taxon>
        <taxon>Sphingomonadaceae</taxon>
        <taxon>Stakelama</taxon>
    </lineage>
</organism>
<evidence type="ECO:0008006" key="3">
    <source>
        <dbReference type="Google" id="ProtNLM"/>
    </source>
</evidence>